<dbReference type="Proteomes" id="UP000886742">
    <property type="component" value="Unassembled WGS sequence"/>
</dbReference>
<protein>
    <submittedName>
        <fullName evidence="2">SufD family Fe-S cluster assembly protein</fullName>
    </submittedName>
</protein>
<dbReference type="GO" id="GO:0016226">
    <property type="term" value="P:iron-sulfur cluster assembly"/>
    <property type="evidence" value="ECO:0007669"/>
    <property type="project" value="InterPro"/>
</dbReference>
<reference evidence="2" key="1">
    <citation type="submission" date="2020-10" db="EMBL/GenBank/DDBJ databases">
        <authorList>
            <person name="Gilroy R."/>
        </authorList>
    </citation>
    <scope>NUCLEOTIDE SEQUENCE</scope>
    <source>
        <strain evidence="2">ChiGjej3B3-5194</strain>
    </source>
</reference>
<feature type="domain" description="SUF system FeS cluster assembly SufBD core" evidence="1">
    <location>
        <begin position="85"/>
        <end position="219"/>
    </location>
</feature>
<dbReference type="EMBL" id="DVJI01000011">
    <property type="protein sequence ID" value="HIS70912.1"/>
    <property type="molecule type" value="Genomic_DNA"/>
</dbReference>
<comment type="caution">
    <text evidence="2">The sequence shown here is derived from an EMBL/GenBank/DDBJ whole genome shotgun (WGS) entry which is preliminary data.</text>
</comment>
<dbReference type="InterPro" id="IPR037284">
    <property type="entry name" value="SUF_FeS_clus_asmbl_SufBD_sf"/>
</dbReference>
<name>A0A9D1FFZ4_9PROT</name>
<sequence length="226" mass="25095">MSYLWNEFNIKTFAAQTVVYRDGVFCPELSTIAGTDFRENFDKPIHIIYVGEIAGENRLDINIYVENQPVFLTAKIKNKKPAFFNIFIKNAGKNSEFRGHVMLENSDNLKFNCTASHDVSDTTILVKTKLIAERNSISKLSGTAIIEKNCPNTTSDIGFSILADKSARIEISPAQRISSVPDAADHSASIYQPTAPQIEYLRGAGLSGAEVDTALREAFMNDFNLF</sequence>
<dbReference type="AlphaFoldDB" id="A0A9D1FFZ4"/>
<dbReference type="Pfam" id="PF01458">
    <property type="entry name" value="SUFBD_core"/>
    <property type="match status" value="1"/>
</dbReference>
<evidence type="ECO:0000313" key="3">
    <source>
        <dbReference type="Proteomes" id="UP000886742"/>
    </source>
</evidence>
<proteinExistence type="predicted"/>
<dbReference type="SUPFAM" id="SSF101960">
    <property type="entry name" value="Stabilizer of iron transporter SufD"/>
    <property type="match status" value="1"/>
</dbReference>
<accession>A0A9D1FFZ4</accession>
<dbReference type="InterPro" id="IPR000825">
    <property type="entry name" value="SUF_FeS_clus_asmbl_SufBD_core"/>
</dbReference>
<organism evidence="2 3">
    <name type="scientific">Candidatus Enterousia intestinigallinarum</name>
    <dbReference type="NCBI Taxonomy" id="2840790"/>
    <lineage>
        <taxon>Bacteria</taxon>
        <taxon>Pseudomonadati</taxon>
        <taxon>Pseudomonadota</taxon>
        <taxon>Alphaproteobacteria</taxon>
        <taxon>Candidatus Enterousia</taxon>
    </lineage>
</organism>
<evidence type="ECO:0000259" key="1">
    <source>
        <dbReference type="Pfam" id="PF01458"/>
    </source>
</evidence>
<reference evidence="2" key="2">
    <citation type="journal article" date="2021" name="PeerJ">
        <title>Extensive microbial diversity within the chicken gut microbiome revealed by metagenomics and culture.</title>
        <authorList>
            <person name="Gilroy R."/>
            <person name="Ravi A."/>
            <person name="Getino M."/>
            <person name="Pursley I."/>
            <person name="Horton D.L."/>
            <person name="Alikhan N.F."/>
            <person name="Baker D."/>
            <person name="Gharbi K."/>
            <person name="Hall N."/>
            <person name="Watson M."/>
            <person name="Adriaenssens E.M."/>
            <person name="Foster-Nyarko E."/>
            <person name="Jarju S."/>
            <person name="Secka A."/>
            <person name="Antonio M."/>
            <person name="Oren A."/>
            <person name="Chaudhuri R.R."/>
            <person name="La Ragione R."/>
            <person name="Hildebrand F."/>
            <person name="Pallen M.J."/>
        </authorList>
    </citation>
    <scope>NUCLEOTIDE SEQUENCE</scope>
    <source>
        <strain evidence="2">ChiGjej3B3-5194</strain>
    </source>
</reference>
<evidence type="ECO:0000313" key="2">
    <source>
        <dbReference type="EMBL" id="HIS70912.1"/>
    </source>
</evidence>
<gene>
    <name evidence="2" type="ORF">IAD02_02895</name>
</gene>